<comment type="caution">
    <text evidence="3">The sequence shown here is derived from an EMBL/GenBank/DDBJ whole genome shotgun (WGS) entry which is preliminary data.</text>
</comment>
<dbReference type="PANTHER" id="PTHR28027">
    <property type="entry name" value="TRANSCRIPTIONAL REGULATOR MIT1"/>
    <property type="match status" value="1"/>
</dbReference>
<dbReference type="PANTHER" id="PTHR28027:SF2">
    <property type="entry name" value="TRANSCRIPTIONAL REGULATOR MIT1"/>
    <property type="match status" value="1"/>
</dbReference>
<dbReference type="Proteomes" id="UP001396898">
    <property type="component" value="Unassembled WGS sequence"/>
</dbReference>
<accession>A0ABR1R3D9</accession>
<comment type="similarity">
    <text evidence="1">Belongs to the MIT1/WOR1 family.</text>
</comment>
<evidence type="ECO:0000313" key="3">
    <source>
        <dbReference type="EMBL" id="KAK7998745.1"/>
    </source>
</evidence>
<proteinExistence type="inferred from homology"/>
<dbReference type="InterPro" id="IPR009057">
    <property type="entry name" value="Homeodomain-like_sf"/>
</dbReference>
<protein>
    <submittedName>
        <fullName evidence="3">Uncharacterized protein</fullName>
    </submittedName>
</protein>
<evidence type="ECO:0000256" key="2">
    <source>
        <dbReference type="SAM" id="MobiDB-lite"/>
    </source>
</evidence>
<dbReference type="Pfam" id="PF09729">
    <property type="entry name" value="Gti1_Pac2"/>
    <property type="match status" value="1"/>
</dbReference>
<evidence type="ECO:0000313" key="4">
    <source>
        <dbReference type="Proteomes" id="UP001396898"/>
    </source>
</evidence>
<dbReference type="EMBL" id="JAQQWI010000020">
    <property type="protein sequence ID" value="KAK7998745.1"/>
    <property type="molecule type" value="Genomic_DNA"/>
</dbReference>
<gene>
    <name evidence="3" type="ORF">PG991_014940</name>
</gene>
<keyword evidence="4" id="KW-1185">Reference proteome</keyword>
<name>A0ABR1R3D9_9PEZI</name>
<dbReference type="InterPro" id="IPR018608">
    <property type="entry name" value="Gti1/Pac2"/>
</dbReference>
<sequence length="472" mass="51696">MAASAVESLGVKSWKGPLQQPVGGNGTDLRLDGVPDSIDQRNQVEALVLSFGSGDQRTWNDGIDLPEKMDLDISGHTPSSKPSQTSLVRWNVDPFPCSFDSSESCYPVPPSPGTVHGNPSARLSVPLCESYPLPASGITHVSACAQSPLASHATVPNDQQPGQVARSLGRLACELLAPVAPTTDLTLDDRRGIVSEPHQKALLLHDCGNGEGEGNPSRHQPEQAVRVGRVSSPKKTAVDVGPPIKPTFVGFIGSVMDALVLFESCLNGTKTAVPRKPRKDELSSLITNGNIFVYQETTSDIYQWRDGLSWHRVLQPYKLNKFIIYRELGEKAYCETGMTKAPEIKKGGLVKRVLAVKHDGIQHSLVSYYMEDMENKLPRPSECLQVTLRDGLISDGGGQRTVLERISTPGYQNGKKRKRLTRAEKGNICQHVINNPMCSQTDISAHFDVPKGYLEKILRQKTRWLSHQEKGR</sequence>
<dbReference type="SUPFAM" id="SSF46689">
    <property type="entry name" value="Homeodomain-like"/>
    <property type="match status" value="1"/>
</dbReference>
<reference evidence="3 4" key="1">
    <citation type="submission" date="2023-01" db="EMBL/GenBank/DDBJ databases">
        <title>Analysis of 21 Apiospora genomes using comparative genomics revels a genus with tremendous synthesis potential of carbohydrate active enzymes and secondary metabolites.</title>
        <authorList>
            <person name="Sorensen T."/>
        </authorList>
    </citation>
    <scope>NUCLEOTIDE SEQUENCE [LARGE SCALE GENOMIC DNA]</scope>
    <source>
        <strain evidence="3 4">CBS 20057</strain>
    </source>
</reference>
<dbReference type="Gene3D" id="1.10.10.60">
    <property type="entry name" value="Homeodomain-like"/>
    <property type="match status" value="1"/>
</dbReference>
<feature type="region of interest" description="Disordered" evidence="2">
    <location>
        <begin position="1"/>
        <end position="24"/>
    </location>
</feature>
<evidence type="ECO:0000256" key="1">
    <source>
        <dbReference type="ARBA" id="ARBA00008359"/>
    </source>
</evidence>
<organism evidence="3 4">
    <name type="scientific">Apiospora marii</name>
    <dbReference type="NCBI Taxonomy" id="335849"/>
    <lineage>
        <taxon>Eukaryota</taxon>
        <taxon>Fungi</taxon>
        <taxon>Dikarya</taxon>
        <taxon>Ascomycota</taxon>
        <taxon>Pezizomycotina</taxon>
        <taxon>Sordariomycetes</taxon>
        <taxon>Xylariomycetidae</taxon>
        <taxon>Amphisphaeriales</taxon>
        <taxon>Apiosporaceae</taxon>
        <taxon>Apiospora</taxon>
    </lineage>
</organism>